<evidence type="ECO:0000313" key="7">
    <source>
        <dbReference type="Proteomes" id="UP000002030"/>
    </source>
</evidence>
<dbReference type="EMBL" id="CP001818">
    <property type="protein sequence ID" value="ACZ19884.1"/>
    <property type="molecule type" value="Genomic_DNA"/>
</dbReference>
<dbReference type="Gene3D" id="3.40.640.10">
    <property type="entry name" value="Type I PLP-dependent aspartate aminotransferase-like (Major domain)"/>
    <property type="match status" value="1"/>
</dbReference>
<evidence type="ECO:0000256" key="4">
    <source>
        <dbReference type="ARBA" id="ARBA00022898"/>
    </source>
</evidence>
<evidence type="ECO:0000313" key="6">
    <source>
        <dbReference type="EMBL" id="ACZ19884.1"/>
    </source>
</evidence>
<evidence type="ECO:0000256" key="1">
    <source>
        <dbReference type="ARBA" id="ARBA00001933"/>
    </source>
</evidence>
<protein>
    <submittedName>
        <fullName evidence="6">Transcriptional regulator, GntR family</fullName>
    </submittedName>
</protein>
<dbReference type="GO" id="GO:0008483">
    <property type="term" value="F:transaminase activity"/>
    <property type="evidence" value="ECO:0007669"/>
    <property type="project" value="UniProtKB-KW"/>
</dbReference>
<keyword evidence="3" id="KW-0808">Transferase</keyword>
<dbReference type="KEGG" id="tai:Taci_1670"/>
<dbReference type="CDD" id="cd00609">
    <property type="entry name" value="AAT_like"/>
    <property type="match status" value="1"/>
</dbReference>
<keyword evidence="7" id="KW-1185">Reference proteome</keyword>
<dbReference type="GO" id="GO:1901605">
    <property type="term" value="P:alpha-amino acid metabolic process"/>
    <property type="evidence" value="ECO:0007669"/>
    <property type="project" value="TreeGrafter"/>
</dbReference>
<keyword evidence="2" id="KW-0032">Aminotransferase</keyword>
<keyword evidence="4" id="KW-0663">Pyridoxal phosphate</keyword>
<dbReference type="Gene3D" id="3.90.1150.10">
    <property type="entry name" value="Aspartate Aminotransferase, domain 1"/>
    <property type="match status" value="1"/>
</dbReference>
<dbReference type="InterPro" id="IPR015422">
    <property type="entry name" value="PyrdxlP-dep_Trfase_small"/>
</dbReference>
<dbReference type="GO" id="GO:0030170">
    <property type="term" value="F:pyridoxal phosphate binding"/>
    <property type="evidence" value="ECO:0007669"/>
    <property type="project" value="InterPro"/>
</dbReference>
<dbReference type="AlphaFoldDB" id="D1B793"/>
<dbReference type="STRING" id="525903.Taci_1670"/>
<proteinExistence type="predicted"/>
<gene>
    <name evidence="6" type="ordered locus">Taci_1670</name>
</gene>
<dbReference type="InterPro" id="IPR015424">
    <property type="entry name" value="PyrdxlP-dep_Trfase"/>
</dbReference>
<evidence type="ECO:0000259" key="5">
    <source>
        <dbReference type="Pfam" id="PF00155"/>
    </source>
</evidence>
<evidence type="ECO:0000256" key="2">
    <source>
        <dbReference type="ARBA" id="ARBA00022576"/>
    </source>
</evidence>
<dbReference type="Pfam" id="PF00155">
    <property type="entry name" value="Aminotran_1_2"/>
    <property type="match status" value="1"/>
</dbReference>
<dbReference type="Proteomes" id="UP000002030">
    <property type="component" value="Chromosome"/>
</dbReference>
<comment type="cofactor">
    <cofactor evidence="1">
        <name>pyridoxal 5'-phosphate</name>
        <dbReference type="ChEBI" id="CHEBI:597326"/>
    </cofactor>
</comment>
<dbReference type="HOGENOM" id="CLU_017584_0_6_0"/>
<reference evidence="6 7" key="1">
    <citation type="journal article" date="2009" name="Stand. Genomic Sci.">
        <title>Complete genome sequence of Thermanaerovibrio acidaminovorans type strain (Su883).</title>
        <authorList>
            <person name="Chovatia M."/>
            <person name="Sikorski J."/>
            <person name="Schroder M."/>
            <person name="Lapidus A."/>
            <person name="Nolan M."/>
            <person name="Tice H."/>
            <person name="Glavina Del Rio T."/>
            <person name="Copeland A."/>
            <person name="Cheng J.F."/>
            <person name="Lucas S."/>
            <person name="Chen F."/>
            <person name="Bruce D."/>
            <person name="Goodwin L."/>
            <person name="Pitluck S."/>
            <person name="Ivanova N."/>
            <person name="Mavromatis K."/>
            <person name="Ovchinnikova G."/>
            <person name="Pati A."/>
            <person name="Chen A."/>
            <person name="Palaniappan K."/>
            <person name="Land M."/>
            <person name="Hauser L."/>
            <person name="Chang Y.J."/>
            <person name="Jeffries C.D."/>
            <person name="Chain P."/>
            <person name="Saunders E."/>
            <person name="Detter J.C."/>
            <person name="Brettin T."/>
            <person name="Rohde M."/>
            <person name="Goker M."/>
            <person name="Spring S."/>
            <person name="Bristow J."/>
            <person name="Markowitz V."/>
            <person name="Hugenholtz P."/>
            <person name="Kyrpides N.C."/>
            <person name="Klenk H.P."/>
            <person name="Eisen J.A."/>
        </authorList>
    </citation>
    <scope>NUCLEOTIDE SEQUENCE [LARGE SCALE GENOMIC DNA]</scope>
    <source>
        <strain evidence="7">ATCC 49978 / DSM 6589 / Su883</strain>
    </source>
</reference>
<evidence type="ECO:0000256" key="3">
    <source>
        <dbReference type="ARBA" id="ARBA00022679"/>
    </source>
</evidence>
<dbReference type="PANTHER" id="PTHR42790">
    <property type="entry name" value="AMINOTRANSFERASE"/>
    <property type="match status" value="1"/>
</dbReference>
<dbReference type="SUPFAM" id="SSF53383">
    <property type="entry name" value="PLP-dependent transferases"/>
    <property type="match status" value="1"/>
</dbReference>
<dbReference type="InterPro" id="IPR050859">
    <property type="entry name" value="Class-I_PLP-dep_aminotransf"/>
</dbReference>
<name>D1B793_THEAS</name>
<dbReference type="InterPro" id="IPR015421">
    <property type="entry name" value="PyrdxlP-dep_Trfase_major"/>
</dbReference>
<dbReference type="PANTHER" id="PTHR42790:SF19">
    <property type="entry name" value="KYNURENINE_ALPHA-AMINOADIPATE AMINOTRANSFERASE, MITOCHONDRIAL"/>
    <property type="match status" value="1"/>
</dbReference>
<feature type="domain" description="Aminotransferase class I/classII large" evidence="5">
    <location>
        <begin position="31"/>
        <end position="389"/>
    </location>
</feature>
<sequence length="399" mass="44293">MIHPEELANSFPIHSSPLVEYIRLGLENRALPLTSGQPSLDAMDVDLISRCSARGIAENPRALLYGSNRGLGALRQQVLAWQASLGIAPREATEAHIMMTLGSQYGFHLLCQAMLQGGDPVAFDAPCYPDTWCTLLRHRARLVPIPVDQDGMDLDRLEEHLRTKGPVKMVYTILNHQNPSGCSMSPQRQARLMDLADRYRFLVAVDDPYRLLDLDPVDRNCRAEIPQLGFETGLVVYLGSFSKILSPGIRLGWLMGHPSLVEGLAKLQEMTMISLPAADSALALQFLKEGHMGPQLERVRSFLRVRRQALAEGLSSQGLTFHSPKGGCFLNLPVEGASEVALRLVKDKKVATVPERAFWPNVEGARDSFLRLSYSWCSPEELTEAAERIGETLREMDRA</sequence>
<dbReference type="EnsemblBacteria" id="ACZ19884">
    <property type="protein sequence ID" value="ACZ19884"/>
    <property type="gene ID" value="Taci_1670"/>
</dbReference>
<dbReference type="OrthoDB" id="1360at2"/>
<dbReference type="eggNOG" id="COG1167">
    <property type="taxonomic scope" value="Bacteria"/>
</dbReference>
<accession>D1B793</accession>
<organism evidence="6 7">
    <name type="scientific">Thermanaerovibrio acidaminovorans (strain ATCC 49978 / DSM 6589 / Su883)</name>
    <name type="common">Selenomonas acidaminovorans</name>
    <dbReference type="NCBI Taxonomy" id="525903"/>
    <lineage>
        <taxon>Bacteria</taxon>
        <taxon>Thermotogati</taxon>
        <taxon>Synergistota</taxon>
        <taxon>Synergistia</taxon>
        <taxon>Synergistales</taxon>
        <taxon>Synergistaceae</taxon>
        <taxon>Thermanaerovibrio</taxon>
    </lineage>
</organism>
<dbReference type="InterPro" id="IPR004839">
    <property type="entry name" value="Aminotransferase_I/II_large"/>
</dbReference>